<evidence type="ECO:0000313" key="2">
    <source>
        <dbReference type="Proteomes" id="UP001501047"/>
    </source>
</evidence>
<evidence type="ECO:0000313" key="1">
    <source>
        <dbReference type="EMBL" id="GAA0777180.1"/>
    </source>
</evidence>
<comment type="caution">
    <text evidence="1">The sequence shown here is derived from an EMBL/GenBank/DDBJ whole genome shotgun (WGS) entry which is preliminary data.</text>
</comment>
<gene>
    <name evidence="1" type="ORF">GCM10008908_31880</name>
</gene>
<reference evidence="1 2" key="1">
    <citation type="journal article" date="2019" name="Int. J. Syst. Evol. Microbiol.">
        <title>The Global Catalogue of Microorganisms (GCM) 10K type strain sequencing project: providing services to taxonomists for standard genome sequencing and annotation.</title>
        <authorList>
            <consortium name="The Broad Institute Genomics Platform"/>
            <consortium name="The Broad Institute Genome Sequencing Center for Infectious Disease"/>
            <person name="Wu L."/>
            <person name="Ma J."/>
        </authorList>
    </citation>
    <scope>NUCLEOTIDE SEQUENCE [LARGE SCALE GENOMIC DNA]</scope>
    <source>
        <strain evidence="1 2">JCM 1417</strain>
    </source>
</reference>
<name>A0ABN1KVS8_CLOSU</name>
<organism evidence="1 2">
    <name type="scientific">Clostridium subterminale</name>
    <dbReference type="NCBI Taxonomy" id="1550"/>
    <lineage>
        <taxon>Bacteria</taxon>
        <taxon>Bacillati</taxon>
        <taxon>Bacillota</taxon>
        <taxon>Clostridia</taxon>
        <taxon>Eubacteriales</taxon>
        <taxon>Clostridiaceae</taxon>
        <taxon>Clostridium</taxon>
    </lineage>
</organism>
<proteinExistence type="predicted"/>
<keyword evidence="2" id="KW-1185">Reference proteome</keyword>
<dbReference type="RefSeq" id="WP_343827488.1">
    <property type="nucleotide sequence ID" value="NZ_BAAACI010000007.1"/>
</dbReference>
<accession>A0ABN1KVS8</accession>
<dbReference type="EMBL" id="BAAACI010000007">
    <property type="protein sequence ID" value="GAA0777180.1"/>
    <property type="molecule type" value="Genomic_DNA"/>
</dbReference>
<sequence>MEKNKSKLIYPFTVDTYPLAKLFSKKDMDVTFASPEGLSLVGKDLSYCVNREKINKNVVNLDKALQQNKYDEILIPTFNNYELLKSDLNKIIQYATHRNIEVNSLDELDEFKDDIKKINQEGAHKLEHIMNSLNTVNAKYYEDVKAIVIFVVGLFETIDSTLISMITADFFNDSSYNVKIISNKKECILNNGYNYPLDFLNSKDISKRIISLNRFIQALEISESPDIIFVDIPGGLLRKDEFWHNDFGLYLHQIGLSVKPDYIISTIPFNMANSEFFDGLNKHIISEFNKKIDVFSITNTLINTEQHVVENIDRPVYTDLQPFMEDIKELKEKRSDVMYLDNLSEFMELKTKIIKDLS</sequence>
<evidence type="ECO:0008006" key="3">
    <source>
        <dbReference type="Google" id="ProtNLM"/>
    </source>
</evidence>
<dbReference type="Proteomes" id="UP001501047">
    <property type="component" value="Unassembled WGS sequence"/>
</dbReference>
<protein>
    <recommendedName>
        <fullName evidence="3">TIGR04066 family peptide maturation system protein</fullName>
    </recommendedName>
</protein>